<dbReference type="PROSITE" id="PS50966">
    <property type="entry name" value="ZF_SWIM"/>
    <property type="match status" value="1"/>
</dbReference>
<keyword evidence="5" id="KW-0326">Glycosidase</keyword>
<evidence type="ECO:0000256" key="3">
    <source>
        <dbReference type="ARBA" id="ARBA00023204"/>
    </source>
</evidence>
<feature type="region of interest" description="Disordered" evidence="7">
    <location>
        <begin position="560"/>
        <end position="581"/>
    </location>
</feature>
<accession>A0ABQ5KXA1</accession>
<keyword evidence="4" id="KW-0456">Lyase</keyword>
<evidence type="ECO:0000256" key="5">
    <source>
        <dbReference type="ARBA" id="ARBA00023295"/>
    </source>
</evidence>
<dbReference type="PANTHER" id="PTHR43286">
    <property type="entry name" value="ENDONUCLEASE III-LIKE PROTEIN 1"/>
    <property type="match status" value="1"/>
</dbReference>
<feature type="region of interest" description="Disordered" evidence="7">
    <location>
        <begin position="126"/>
        <end position="199"/>
    </location>
</feature>
<proteinExistence type="predicted"/>
<dbReference type="InterPro" id="IPR007527">
    <property type="entry name" value="Znf_SWIM"/>
</dbReference>
<feature type="compositionally biased region" description="Low complexity" evidence="7">
    <location>
        <begin position="725"/>
        <end position="734"/>
    </location>
</feature>
<evidence type="ECO:0000313" key="9">
    <source>
        <dbReference type="EMBL" id="GKT37083.1"/>
    </source>
</evidence>
<name>A0ABQ5KXA1_9EUKA</name>
<dbReference type="InterPro" id="IPR023170">
    <property type="entry name" value="HhH_base_excis_C"/>
</dbReference>
<feature type="domain" description="SWIM-type" evidence="8">
    <location>
        <begin position="50"/>
        <end position="90"/>
    </location>
</feature>
<sequence length="945" mass="102197">MIQQLILDQLIKKISKDGLTSDNLLVLFKLFPNATSDATEFVDARLRKPYLVLPEGPFCSCYAFSKAARNPSFELPLTCKHCIAVFIASARRDYEIKIPVAPPGNEFRSGIDKINFQRFDDGEAKSTYAKEEEAEENDIYESSSEYEDGPRKKPNYFRKTRRISPYSLPQSTASYSTVPAQTDDSSHSRKRGRPRKIINAHGAPPDWYPIWTLVRAFRGTERGRAEIDKSGAHCLNNVRDTMVDREFQTLVSLLLSSQTRDECTAVAVKNLCTELPGGLTVESVCRTSEDDLNKLIKGVGFYNRKTKYMKQCARIIKEQFHGRLPDSLKAIDLAKTLPGVGMKMAQLYVQICFHRSDGISSDTHVTRITQKWGWAPAKVTPDLTSRYIEAWLPQDIEDTNAFGEWGIPLGGSIDTSGSVISHHIPPHHGRRTISGSAQQHRLSMQRIHGQSHQAGLSGSGIAIPSISHTGFPQPLNPSVFGFPSLSYHMPLSGQSMGSSSLPDGLSQAALMSSQGMSASQLGRPDLLGGSSLPAGMPPMIPSSLDAMHGLQGIPVPPPVPRVRSSSGSASSHGIPSIPPPTLSMDVGSSSIPNPAILCSMMQHGTIPQHMMAGFGIEGSIGTVSFPSSIPNASIPEMAGIPAQKETMESGIPKQSMINGDRRQQYIHPPAVPKTESSPGMIPKLSQEPPSKVGGSPDPLKDLPGSLSIPTILPMDRVPRHPSTLPLSPNNSQVPVNPPRLPSMGTTSDASPSESSTRGLASSHAVHISPPSPTIQSPSSLSSGPVSQGTSSLSQPVTRAVYDEPFTSPSLDGGVCINRWTIINGMVVGFGQSLCHAKHPLCAECPVNAAGLCPATEVLVESRMKRRDEFFTKWRTNNKKAVEWALRWRADLSTPSLSTVLGATALDVGQVKKETAIQAAGVQLKPEKMKTEIRKVMPVALPKNGE</sequence>
<reference evidence="9" key="1">
    <citation type="submission" date="2022-03" db="EMBL/GenBank/DDBJ databases">
        <title>Draft genome sequence of Aduncisulcus paluster, a free-living microaerophilic Fornicata.</title>
        <authorList>
            <person name="Yuyama I."/>
            <person name="Kume K."/>
            <person name="Tamura T."/>
            <person name="Inagaki Y."/>
            <person name="Hashimoto T."/>
        </authorList>
    </citation>
    <scope>NUCLEOTIDE SEQUENCE</scope>
    <source>
        <strain evidence="9">NY0171</strain>
    </source>
</reference>
<feature type="compositionally biased region" description="Basic residues" evidence="7">
    <location>
        <begin position="152"/>
        <end position="162"/>
    </location>
</feature>
<evidence type="ECO:0000256" key="2">
    <source>
        <dbReference type="ARBA" id="ARBA00022801"/>
    </source>
</evidence>
<feature type="compositionally biased region" description="Polar residues" evidence="7">
    <location>
        <begin position="743"/>
        <end position="759"/>
    </location>
</feature>
<organism evidence="9 10">
    <name type="scientific">Aduncisulcus paluster</name>
    <dbReference type="NCBI Taxonomy" id="2918883"/>
    <lineage>
        <taxon>Eukaryota</taxon>
        <taxon>Metamonada</taxon>
        <taxon>Carpediemonas-like organisms</taxon>
        <taxon>Aduncisulcus</taxon>
    </lineage>
</organism>
<dbReference type="InterPro" id="IPR003265">
    <property type="entry name" value="HhH-GPD_domain"/>
</dbReference>
<feature type="compositionally biased region" description="Polar residues" evidence="7">
    <location>
        <begin position="167"/>
        <end position="183"/>
    </location>
</feature>
<feature type="compositionally biased region" description="Low complexity" evidence="7">
    <location>
        <begin position="561"/>
        <end position="575"/>
    </location>
</feature>
<gene>
    <name evidence="9" type="ORF">ADUPG1_009938</name>
</gene>
<dbReference type="EMBL" id="BQXS01011378">
    <property type="protein sequence ID" value="GKT37083.1"/>
    <property type="molecule type" value="Genomic_DNA"/>
</dbReference>
<feature type="region of interest" description="Disordered" evidence="7">
    <location>
        <begin position="668"/>
        <end position="795"/>
    </location>
</feature>
<comment type="caution">
    <text evidence="9">The sequence shown here is derived from an EMBL/GenBank/DDBJ whole genome shotgun (WGS) entry which is preliminary data.</text>
</comment>
<evidence type="ECO:0000256" key="1">
    <source>
        <dbReference type="ARBA" id="ARBA00022763"/>
    </source>
</evidence>
<dbReference type="PANTHER" id="PTHR43286:SF1">
    <property type="entry name" value="ENDONUCLEASE III-LIKE PROTEIN 1"/>
    <property type="match status" value="1"/>
</dbReference>
<keyword evidence="6" id="KW-0862">Zinc</keyword>
<keyword evidence="10" id="KW-1185">Reference proteome</keyword>
<feature type="compositionally biased region" description="Low complexity" evidence="7">
    <location>
        <begin position="773"/>
        <end position="793"/>
    </location>
</feature>
<evidence type="ECO:0000256" key="7">
    <source>
        <dbReference type="SAM" id="MobiDB-lite"/>
    </source>
</evidence>
<protein>
    <recommendedName>
        <fullName evidence="8">SWIM-type domain-containing protein</fullName>
    </recommendedName>
</protein>
<dbReference type="SUPFAM" id="SSF48150">
    <property type="entry name" value="DNA-glycosylase"/>
    <property type="match status" value="2"/>
</dbReference>
<evidence type="ECO:0000256" key="4">
    <source>
        <dbReference type="ARBA" id="ARBA00023239"/>
    </source>
</evidence>
<feature type="compositionally biased region" description="Acidic residues" evidence="7">
    <location>
        <begin position="132"/>
        <end position="147"/>
    </location>
</feature>
<dbReference type="Gene3D" id="1.10.1670.10">
    <property type="entry name" value="Helix-hairpin-Helix base-excision DNA repair enzymes (C-terminal)"/>
    <property type="match status" value="2"/>
</dbReference>
<dbReference type="SMART" id="SM00478">
    <property type="entry name" value="ENDO3c"/>
    <property type="match status" value="1"/>
</dbReference>
<keyword evidence="2" id="KW-0378">Hydrolase</keyword>
<feature type="compositionally biased region" description="Basic residues" evidence="7">
    <location>
        <begin position="188"/>
        <end position="198"/>
    </location>
</feature>
<keyword evidence="6" id="KW-0479">Metal-binding</keyword>
<dbReference type="Pfam" id="PF00730">
    <property type="entry name" value="HhH-GPD"/>
    <property type="match status" value="1"/>
</dbReference>
<keyword evidence="1" id="KW-0227">DNA damage</keyword>
<dbReference type="CDD" id="cd00056">
    <property type="entry name" value="ENDO3c"/>
    <property type="match status" value="1"/>
</dbReference>
<dbReference type="Gene3D" id="1.10.340.30">
    <property type="entry name" value="Hypothetical protein, domain 2"/>
    <property type="match status" value="1"/>
</dbReference>
<keyword evidence="6" id="KW-0863">Zinc-finger</keyword>
<evidence type="ECO:0000313" key="10">
    <source>
        <dbReference type="Proteomes" id="UP001057375"/>
    </source>
</evidence>
<evidence type="ECO:0000256" key="6">
    <source>
        <dbReference type="PROSITE-ProRule" id="PRU00325"/>
    </source>
</evidence>
<keyword evidence="3" id="KW-0234">DNA repair</keyword>
<dbReference type="Proteomes" id="UP001057375">
    <property type="component" value="Unassembled WGS sequence"/>
</dbReference>
<evidence type="ECO:0000259" key="8">
    <source>
        <dbReference type="PROSITE" id="PS50966"/>
    </source>
</evidence>
<dbReference type="InterPro" id="IPR011257">
    <property type="entry name" value="DNA_glycosylase"/>
</dbReference>